<dbReference type="PIRSF" id="PIRSF006181">
    <property type="entry name" value="EbsC_YbaK"/>
    <property type="match status" value="1"/>
</dbReference>
<dbReference type="NCBIfam" id="TIGR00011">
    <property type="entry name" value="YbaK_EbsC"/>
    <property type="match status" value="1"/>
</dbReference>
<dbReference type="Pfam" id="PF04073">
    <property type="entry name" value="tRNA_edit"/>
    <property type="match status" value="1"/>
</dbReference>
<comment type="similarity">
    <text evidence="1 4">Belongs to the prolyl-tRNA editing family. YbaK/EbsC subfamily.</text>
</comment>
<gene>
    <name evidence="6" type="primary">ybaK</name>
    <name evidence="6" type="ORF">RI845_09565</name>
</gene>
<evidence type="ECO:0000259" key="5">
    <source>
        <dbReference type="Pfam" id="PF04073"/>
    </source>
</evidence>
<keyword evidence="2 4" id="KW-0648">Protein biosynthesis</keyword>
<dbReference type="InterPro" id="IPR007214">
    <property type="entry name" value="YbaK/aa-tRNA-synth-assoc-dom"/>
</dbReference>
<dbReference type="InterPro" id="IPR036754">
    <property type="entry name" value="YbaK/aa-tRNA-synt-asso_dom_sf"/>
</dbReference>
<dbReference type="Proteomes" id="UP001248581">
    <property type="component" value="Chromosome"/>
</dbReference>
<accession>A0ABY9TF72</accession>
<keyword evidence="3 4" id="KW-0456">Lyase</keyword>
<dbReference type="EC" id="4.2.-.-" evidence="4"/>
<evidence type="ECO:0000313" key="7">
    <source>
        <dbReference type="Proteomes" id="UP001248581"/>
    </source>
</evidence>
<dbReference type="PANTHER" id="PTHR30411:SF0">
    <property type="entry name" value="CYS-TRNA(PRO)_CYS-TRNA(CYS) DEACYLASE YBAK"/>
    <property type="match status" value="1"/>
</dbReference>
<sequence>MTPAINLAKKHKINHIVHQYSHDESVVSYGLEAVEKLNVEASRVFKTLVVINEQKTLFVAIVPVEQKLNLKLFAKACHSKKVTMAEPKLVERSSGYVLGGVSPLGQKRILASIIDESATSHKTIFVSAGKRGLEIELAPQDLRSLLNASFQHIT</sequence>
<dbReference type="RefSeq" id="WP_348385964.1">
    <property type="nucleotide sequence ID" value="NZ_CP134146.1"/>
</dbReference>
<reference evidence="7" key="1">
    <citation type="submission" date="2023-09" db="EMBL/GenBank/DDBJ databases">
        <authorList>
            <person name="Li S."/>
            <person name="Li X."/>
            <person name="Zhang C."/>
            <person name="Zhao Z."/>
        </authorList>
    </citation>
    <scope>NUCLEOTIDE SEQUENCE [LARGE SCALE GENOMIC DNA]</scope>
    <source>
        <strain evidence="7">SQ345</strain>
    </source>
</reference>
<evidence type="ECO:0000256" key="3">
    <source>
        <dbReference type="ARBA" id="ARBA00023239"/>
    </source>
</evidence>
<keyword evidence="7" id="KW-1185">Reference proteome</keyword>
<proteinExistence type="inferred from homology"/>
<dbReference type="CDD" id="cd00002">
    <property type="entry name" value="YbaK_deacylase"/>
    <property type="match status" value="1"/>
</dbReference>
<dbReference type="PANTHER" id="PTHR30411">
    <property type="entry name" value="CYTOPLASMIC PROTEIN"/>
    <property type="match status" value="1"/>
</dbReference>
<protein>
    <recommendedName>
        <fullName evidence="4">Cys-tRNA(Pro)/Cys-tRNA(Cys) deacylase</fullName>
        <ecNumber evidence="4">4.2.-.-</ecNumber>
    </recommendedName>
</protein>
<evidence type="ECO:0000256" key="2">
    <source>
        <dbReference type="ARBA" id="ARBA00022917"/>
    </source>
</evidence>
<dbReference type="EMBL" id="CP134146">
    <property type="protein sequence ID" value="WNC66799.1"/>
    <property type="molecule type" value="Genomic_DNA"/>
</dbReference>
<feature type="domain" description="YbaK/aminoacyl-tRNA synthetase-associated" evidence="5">
    <location>
        <begin position="32"/>
        <end position="144"/>
    </location>
</feature>
<evidence type="ECO:0000256" key="4">
    <source>
        <dbReference type="PIRNR" id="PIRNR006181"/>
    </source>
</evidence>
<name>A0ABY9TF72_9GAMM</name>
<organism evidence="6 7">
    <name type="scientific">Thalassotalea nanhaiensis</name>
    <dbReference type="NCBI Taxonomy" id="3065648"/>
    <lineage>
        <taxon>Bacteria</taxon>
        <taxon>Pseudomonadati</taxon>
        <taxon>Pseudomonadota</taxon>
        <taxon>Gammaproteobacteria</taxon>
        <taxon>Alteromonadales</taxon>
        <taxon>Colwelliaceae</taxon>
        <taxon>Thalassotalea</taxon>
    </lineage>
</organism>
<dbReference type="Gene3D" id="3.90.960.10">
    <property type="entry name" value="YbaK/aminoacyl-tRNA synthetase-associated domain"/>
    <property type="match status" value="1"/>
</dbReference>
<dbReference type="InterPro" id="IPR004369">
    <property type="entry name" value="Prolyl-tRNA_editing_YbaK/EbsC"/>
</dbReference>
<evidence type="ECO:0000256" key="1">
    <source>
        <dbReference type="ARBA" id="ARBA00009798"/>
    </source>
</evidence>
<dbReference type="SUPFAM" id="SSF55826">
    <property type="entry name" value="YbaK/ProRS associated domain"/>
    <property type="match status" value="1"/>
</dbReference>
<evidence type="ECO:0000313" key="6">
    <source>
        <dbReference type="EMBL" id="WNC66799.1"/>
    </source>
</evidence>